<evidence type="ECO:0000313" key="2">
    <source>
        <dbReference type="Proteomes" id="UP000030408"/>
    </source>
</evidence>
<sequence>MLSIICEKELAGYVDSFFIYAKKEATIAAAEMEAKLNKAVIPHLTKSILIVFYRKPENAKSSQTLLY</sequence>
<keyword evidence="2" id="KW-1185">Reference proteome</keyword>
<comment type="caution">
    <text evidence="1">The sequence shown here is derived from an EMBL/GenBank/DDBJ whole genome shotgun (WGS) entry which is preliminary data.</text>
</comment>
<gene>
    <name evidence="1" type="ORF">CD33_09290</name>
</gene>
<organism evidence="1 2">
    <name type="scientific">Ureibacillus sinduriensis BLB-1 = JCM 15800</name>
    <dbReference type="NCBI Taxonomy" id="1384057"/>
    <lineage>
        <taxon>Bacteria</taxon>
        <taxon>Bacillati</taxon>
        <taxon>Bacillota</taxon>
        <taxon>Bacilli</taxon>
        <taxon>Bacillales</taxon>
        <taxon>Caryophanaceae</taxon>
        <taxon>Ureibacillus</taxon>
    </lineage>
</organism>
<dbReference type="EMBL" id="JPVO01000049">
    <property type="protein sequence ID" value="KGR75695.1"/>
    <property type="molecule type" value="Genomic_DNA"/>
</dbReference>
<name>A0A0A3HWV1_9BACL</name>
<evidence type="ECO:0000313" key="1">
    <source>
        <dbReference type="EMBL" id="KGR75695.1"/>
    </source>
</evidence>
<reference evidence="1 2" key="1">
    <citation type="submission" date="2014-02" db="EMBL/GenBank/DDBJ databases">
        <title>Draft genome sequence of Lysinibacillus sinduriensis JCM 15800.</title>
        <authorList>
            <person name="Zhang F."/>
            <person name="Wang G."/>
            <person name="Zhang L."/>
        </authorList>
    </citation>
    <scope>NUCLEOTIDE SEQUENCE [LARGE SCALE GENOMIC DNA]</scope>
    <source>
        <strain evidence="1 2">JCM 15800</strain>
    </source>
</reference>
<protein>
    <submittedName>
        <fullName evidence="1">Uncharacterized protein</fullName>
    </submittedName>
</protein>
<accession>A0A0A3HWV1</accession>
<dbReference type="Proteomes" id="UP000030408">
    <property type="component" value="Unassembled WGS sequence"/>
</dbReference>
<proteinExistence type="predicted"/>
<dbReference type="RefSeq" id="WP_036200183.1">
    <property type="nucleotide sequence ID" value="NZ_AVCY01000007.1"/>
</dbReference>
<dbReference type="AlphaFoldDB" id="A0A0A3HWV1"/>